<dbReference type="Pfam" id="PF04175">
    <property type="entry name" value="DUF406"/>
    <property type="match status" value="1"/>
</dbReference>
<evidence type="ECO:0000313" key="3">
    <source>
        <dbReference type="Proteomes" id="UP000001955"/>
    </source>
</evidence>
<proteinExistence type="inferred from homology"/>
<dbReference type="AlphaFoldDB" id="I2BBJ9"/>
<dbReference type="EMBL" id="CP001560">
    <property type="protein sequence ID" value="AFJ47903.1"/>
    <property type="molecule type" value="Genomic_DNA"/>
</dbReference>
<evidence type="ECO:0008006" key="4">
    <source>
        <dbReference type="Google" id="ProtNLM"/>
    </source>
</evidence>
<dbReference type="Gene3D" id="3.30.70.860">
    <property type="match status" value="1"/>
</dbReference>
<name>I2BBJ9_SHIBC</name>
<dbReference type="eggNOG" id="COG3691">
    <property type="taxonomic scope" value="Bacteria"/>
</dbReference>
<dbReference type="HOGENOM" id="CLU_162758_0_0_6"/>
<dbReference type="InterPro" id="IPR005272">
    <property type="entry name" value="DUF406"/>
</dbReference>
<dbReference type="PANTHER" id="PTHR38769">
    <property type="entry name" value="UPF0381 PROTEIN YFCZ-RELATED"/>
    <property type="match status" value="1"/>
</dbReference>
<comment type="similarity">
    <text evidence="1">Belongs to the UPF0381 family.</text>
</comment>
<protein>
    <recommendedName>
        <fullName evidence="4">DUF406 family protein</fullName>
    </recommendedName>
</protein>
<reference evidence="2 3" key="1">
    <citation type="journal article" date="2012" name="J. Bacteriol.">
        <title>Complete genome sequence of the B12-producing Shimwellia blattae strain DSM 4481, isolated from a cockroach.</title>
        <authorList>
            <person name="Brzuszkiewicz E."/>
            <person name="Waschkowitz T."/>
            <person name="Wiezer A."/>
            <person name="Daniel R."/>
        </authorList>
    </citation>
    <scope>NUCLEOTIDE SEQUENCE [LARGE SCALE GENOMIC DNA]</scope>
    <source>
        <strain evidence="3">ATCC 29907 / DSM 4481 / JCM 1650 / NBRC 105725 / CDC 9005-74</strain>
    </source>
</reference>
<organism evidence="2 3">
    <name type="scientific">Shimwellia blattae (strain ATCC 29907 / DSM 4481 / JCM 1650 / NBRC 105725 / CDC 9005-74)</name>
    <name type="common">Escherichia blattae</name>
    <dbReference type="NCBI Taxonomy" id="630626"/>
    <lineage>
        <taxon>Bacteria</taxon>
        <taxon>Pseudomonadati</taxon>
        <taxon>Pseudomonadota</taxon>
        <taxon>Gammaproteobacteria</taxon>
        <taxon>Enterobacterales</taxon>
        <taxon>Enterobacteriaceae</taxon>
        <taxon>Shimwellia</taxon>
    </lineage>
</organism>
<dbReference type="OrthoDB" id="6198608at2"/>
<keyword evidence="3" id="KW-1185">Reference proteome</keyword>
<dbReference type="STRING" id="630626.EBL_c28330"/>
<dbReference type="PANTHER" id="PTHR38769:SF1">
    <property type="entry name" value="UPF0381 PROTEIN YFCZ-RELATED"/>
    <property type="match status" value="1"/>
</dbReference>
<accession>I2BBJ9</accession>
<dbReference type="NCBIfam" id="TIGR00743">
    <property type="entry name" value="DUF406 family protein"/>
    <property type="match status" value="1"/>
</dbReference>
<evidence type="ECO:0000313" key="2">
    <source>
        <dbReference type="EMBL" id="AFJ47903.1"/>
    </source>
</evidence>
<accession>K6WCI9</accession>
<dbReference type="KEGG" id="ebt:EBL_c28330"/>
<dbReference type="Proteomes" id="UP000001955">
    <property type="component" value="Chromosome"/>
</dbReference>
<gene>
    <name evidence="2" type="ordered locus">EBL_c28330</name>
</gene>
<dbReference type="GO" id="GO:0005829">
    <property type="term" value="C:cytosol"/>
    <property type="evidence" value="ECO:0007669"/>
    <property type="project" value="TreeGrafter"/>
</dbReference>
<dbReference type="InterPro" id="IPR035571">
    <property type="entry name" value="UPF0234-like_C"/>
</dbReference>
<dbReference type="RefSeq" id="WP_002439014.1">
    <property type="nucleotide sequence ID" value="NC_017910.1"/>
</dbReference>
<evidence type="ECO:0000256" key="1">
    <source>
        <dbReference type="ARBA" id="ARBA00006201"/>
    </source>
</evidence>
<sequence>MSNACDTTNTREKEGCGCMDVGTILDNSDNVATFSAVFASEAEAVAKRDALEKKAQETASEPCKIETTLAPCEGGYKLDMTFTFAYQVETVIFQLALR</sequence>